<evidence type="ECO:0000313" key="4">
    <source>
        <dbReference type="EMBL" id="JAA70209.1"/>
    </source>
</evidence>
<comment type="similarity">
    <text evidence="1">Belongs to the isochorismatase family.</text>
</comment>
<protein>
    <recommendedName>
        <fullName evidence="2">Isochorismatase domain-containing protein 1</fullName>
    </recommendedName>
</protein>
<proteinExistence type="evidence at transcript level"/>
<evidence type="ECO:0000256" key="2">
    <source>
        <dbReference type="ARBA" id="ARBA00040688"/>
    </source>
</evidence>
<dbReference type="CDD" id="cd01012">
    <property type="entry name" value="YcaC_related"/>
    <property type="match status" value="1"/>
</dbReference>
<dbReference type="SUPFAM" id="SSF52499">
    <property type="entry name" value="Isochorismatase-like hydrolases"/>
    <property type="match status" value="1"/>
</dbReference>
<name>A0A0K8RI92_IXORI</name>
<dbReference type="FunFam" id="3.40.50.850:FF:000001">
    <property type="entry name" value="Isochorismatase domain-containing protein 1"/>
    <property type="match status" value="1"/>
</dbReference>
<feature type="domain" description="Isochorismatase-like" evidence="3">
    <location>
        <begin position="12"/>
        <end position="162"/>
    </location>
</feature>
<dbReference type="InterPro" id="IPR036380">
    <property type="entry name" value="Isochorismatase-like_sf"/>
</dbReference>
<dbReference type="InterPro" id="IPR050993">
    <property type="entry name" value="Isochorismatase_domain"/>
</dbReference>
<sequence length="196" mass="21636">MAKLGKISADTTAFFLCDMQEKFRPVIRYFPEVLAAASQLVQTSKLLNVPLLVTEQYPKGLGSTVQELSIQHAAGIFPKTKFSMMTPEVENFLNGPSGKRIDVVVLFGVEAHVCVEQTALDLLSLGKTVHIVANATSSRSQEDRLLAFDRLRQVGCFISTCESVIFKLVQDKNHPDFNAVRQIVKDPTLYTGLTSC</sequence>
<organism evidence="4">
    <name type="scientific">Ixodes ricinus</name>
    <name type="common">Common tick</name>
    <name type="synonym">Acarus ricinus</name>
    <dbReference type="NCBI Taxonomy" id="34613"/>
    <lineage>
        <taxon>Eukaryota</taxon>
        <taxon>Metazoa</taxon>
        <taxon>Ecdysozoa</taxon>
        <taxon>Arthropoda</taxon>
        <taxon>Chelicerata</taxon>
        <taxon>Arachnida</taxon>
        <taxon>Acari</taxon>
        <taxon>Parasitiformes</taxon>
        <taxon>Ixodida</taxon>
        <taxon>Ixodoidea</taxon>
        <taxon>Ixodidae</taxon>
        <taxon>Ixodinae</taxon>
        <taxon>Ixodes</taxon>
    </lineage>
</organism>
<dbReference type="Gene3D" id="3.40.50.850">
    <property type="entry name" value="Isochorismatase-like"/>
    <property type="match status" value="1"/>
</dbReference>
<evidence type="ECO:0000259" key="3">
    <source>
        <dbReference type="Pfam" id="PF00857"/>
    </source>
</evidence>
<dbReference type="PANTHER" id="PTHR14119">
    <property type="entry name" value="HYDROLASE"/>
    <property type="match status" value="1"/>
</dbReference>
<dbReference type="EMBL" id="GADI01003599">
    <property type="protein sequence ID" value="JAA70209.1"/>
    <property type="molecule type" value="mRNA"/>
</dbReference>
<dbReference type="AlphaFoldDB" id="A0A0K8RI92"/>
<dbReference type="Pfam" id="PF00857">
    <property type="entry name" value="Isochorismatase"/>
    <property type="match status" value="1"/>
</dbReference>
<dbReference type="PANTHER" id="PTHR14119:SF17">
    <property type="entry name" value="ISOCHORISMATASE DOMAIN-CONTAINING PROTEIN 1"/>
    <property type="match status" value="1"/>
</dbReference>
<accession>A0A0K8RI92</accession>
<reference evidence="4" key="1">
    <citation type="submission" date="2012-12" db="EMBL/GenBank/DDBJ databases">
        <title>Identification and characterization of a phenylalanine ammonia-lyase gene family in Isatis indigotica Fort.</title>
        <authorList>
            <person name="Liu Q."/>
            <person name="Chen J."/>
            <person name="Zhou X."/>
            <person name="Di P."/>
            <person name="Xiao Y."/>
            <person name="Xuan H."/>
            <person name="Zhang L."/>
            <person name="Chen W."/>
        </authorList>
    </citation>
    <scope>NUCLEOTIDE SEQUENCE</scope>
    <source>
        <tissue evidence="4">Salivary gland</tissue>
    </source>
</reference>
<dbReference type="InterPro" id="IPR000868">
    <property type="entry name" value="Isochorismatase-like_dom"/>
</dbReference>
<evidence type="ECO:0000256" key="1">
    <source>
        <dbReference type="ARBA" id="ARBA00006336"/>
    </source>
</evidence>